<name>A0A0F9UZR2_9ZZZZ</name>
<reference evidence="7" key="1">
    <citation type="journal article" date="2015" name="Nature">
        <title>Complex archaea that bridge the gap between prokaryotes and eukaryotes.</title>
        <authorList>
            <person name="Spang A."/>
            <person name="Saw J.H."/>
            <person name="Jorgensen S.L."/>
            <person name="Zaremba-Niedzwiedzka K."/>
            <person name="Martijn J."/>
            <person name="Lind A.E."/>
            <person name="van Eijk R."/>
            <person name="Schleper C."/>
            <person name="Guy L."/>
            <person name="Ettema T.J."/>
        </authorList>
    </citation>
    <scope>NUCLEOTIDE SEQUENCE</scope>
</reference>
<comment type="caution">
    <text evidence="7">The sequence shown here is derived from an EMBL/GenBank/DDBJ whole genome shotgun (WGS) entry which is preliminary data.</text>
</comment>
<sequence>MWNPLKILSIYPLVCYCRIGLLGFVLCVSGCSTYQHRYPVVPDILKSPYEQKGELPSDLKDVAIEVHKSDHNENKAEVKTIQRISLANALDRALAENVDIGLARAEEQIAQTKDQVSKGVLLPVLEFSGGAARTDGRVQGSFGELRDVEFNTYNPQVAMGYHINLGSQIHKALATRRDLDFAVLQTLHTEQRLLLRVIELYQNLALSRIGIKIAEQLVADSEQFVRIASTRTALGVGLGSEVARAKAKLASDRQQLVQARNIWETSSVRLAVVLRLNPRVLLEPTDEKLVPINLIPSPETWKVEENVRVRPDIKAAVRRTMAASHQVSAAWWDLLGPELTAEVRQIYIGDRLSSGFNDRTDSRLLLSWTFSFDKIGRINQRKAEEALARLNLMKIEDKAFGEVQIARQEIHAAMERIRLAKDGLEAAQSNHHISLARFQAGMAIVLEVLDAEDARAQAQLDIALSIVAFNLAQVRLLTAAGIIHRDLFGR</sequence>
<dbReference type="PANTHER" id="PTHR30026">
    <property type="entry name" value="OUTER MEMBRANE PROTEIN TOLC"/>
    <property type="match status" value="1"/>
</dbReference>
<keyword evidence="4" id="KW-0812">Transmembrane</keyword>
<dbReference type="InterPro" id="IPR003423">
    <property type="entry name" value="OMP_efflux"/>
</dbReference>
<dbReference type="GO" id="GO:0015562">
    <property type="term" value="F:efflux transmembrane transporter activity"/>
    <property type="evidence" value="ECO:0007669"/>
    <property type="project" value="InterPro"/>
</dbReference>
<evidence type="ECO:0000256" key="1">
    <source>
        <dbReference type="ARBA" id="ARBA00004442"/>
    </source>
</evidence>
<gene>
    <name evidence="7" type="ORF">LCGC14_0545220</name>
</gene>
<dbReference type="EMBL" id="LAZR01000738">
    <property type="protein sequence ID" value="KKN59113.1"/>
    <property type="molecule type" value="Genomic_DNA"/>
</dbReference>
<evidence type="ECO:0000313" key="7">
    <source>
        <dbReference type="EMBL" id="KKN59113.1"/>
    </source>
</evidence>
<protein>
    <recommendedName>
        <fullName evidence="8">Outer membrane efflux protein</fullName>
    </recommendedName>
</protein>
<dbReference type="PANTHER" id="PTHR30026:SF20">
    <property type="entry name" value="OUTER MEMBRANE PROTEIN TOLC"/>
    <property type="match status" value="1"/>
</dbReference>
<dbReference type="Pfam" id="PF02321">
    <property type="entry name" value="OEP"/>
    <property type="match status" value="2"/>
</dbReference>
<evidence type="ECO:0000256" key="5">
    <source>
        <dbReference type="ARBA" id="ARBA00023136"/>
    </source>
</evidence>
<dbReference type="AlphaFoldDB" id="A0A0F9UZR2"/>
<evidence type="ECO:0000256" key="2">
    <source>
        <dbReference type="ARBA" id="ARBA00022448"/>
    </source>
</evidence>
<evidence type="ECO:0000256" key="6">
    <source>
        <dbReference type="ARBA" id="ARBA00023237"/>
    </source>
</evidence>
<proteinExistence type="predicted"/>
<dbReference type="GO" id="GO:1990281">
    <property type="term" value="C:efflux pump complex"/>
    <property type="evidence" value="ECO:0007669"/>
    <property type="project" value="TreeGrafter"/>
</dbReference>
<dbReference type="GO" id="GO:0015288">
    <property type="term" value="F:porin activity"/>
    <property type="evidence" value="ECO:0007669"/>
    <property type="project" value="TreeGrafter"/>
</dbReference>
<evidence type="ECO:0000256" key="4">
    <source>
        <dbReference type="ARBA" id="ARBA00022692"/>
    </source>
</evidence>
<evidence type="ECO:0000256" key="3">
    <source>
        <dbReference type="ARBA" id="ARBA00022452"/>
    </source>
</evidence>
<dbReference type="SUPFAM" id="SSF56954">
    <property type="entry name" value="Outer membrane efflux proteins (OEP)"/>
    <property type="match status" value="1"/>
</dbReference>
<keyword evidence="3" id="KW-1134">Transmembrane beta strand</keyword>
<dbReference type="Gene3D" id="1.20.1600.10">
    <property type="entry name" value="Outer membrane efflux proteins (OEP)"/>
    <property type="match status" value="1"/>
</dbReference>
<keyword evidence="6" id="KW-0998">Cell outer membrane</keyword>
<accession>A0A0F9UZR2</accession>
<comment type="subcellular location">
    <subcellularLocation>
        <location evidence="1">Cell outer membrane</location>
    </subcellularLocation>
</comment>
<dbReference type="InterPro" id="IPR051906">
    <property type="entry name" value="TolC-like"/>
</dbReference>
<organism evidence="7">
    <name type="scientific">marine sediment metagenome</name>
    <dbReference type="NCBI Taxonomy" id="412755"/>
    <lineage>
        <taxon>unclassified sequences</taxon>
        <taxon>metagenomes</taxon>
        <taxon>ecological metagenomes</taxon>
    </lineage>
</organism>
<evidence type="ECO:0008006" key="8">
    <source>
        <dbReference type="Google" id="ProtNLM"/>
    </source>
</evidence>
<keyword evidence="2" id="KW-0813">Transport</keyword>
<keyword evidence="5" id="KW-0472">Membrane</keyword>
<dbReference type="GO" id="GO:0009279">
    <property type="term" value="C:cell outer membrane"/>
    <property type="evidence" value="ECO:0007669"/>
    <property type="project" value="UniProtKB-SubCell"/>
</dbReference>